<sequence length="154" mass="17644">MPHSPYTTTVHPPMRDGDLLQYEADLHAHRQRLENGESDKVAEEGLLENSEVLLEHCRFLDDKLIIRKRIPIDAGVIPSTQSRTIRRLETTVDDVTTECRDLRDRVQAQDAEIQDLRTQLEAARRAADLKKMEAEEDAAWSKIIDDALAEKTEE</sequence>
<comment type="caution">
    <text evidence="2">The sequence shown here is derived from an EMBL/GenBank/DDBJ whole genome shotgun (WGS) entry which is preliminary data.</text>
</comment>
<dbReference type="HOGENOM" id="CLU_1703997_0_0_1"/>
<keyword evidence="3" id="KW-1185">Reference proteome</keyword>
<name>W9YIR3_9EURO</name>
<dbReference type="eggNOG" id="ENOG502R9NG">
    <property type="taxonomic scope" value="Eukaryota"/>
</dbReference>
<evidence type="ECO:0000313" key="3">
    <source>
        <dbReference type="Proteomes" id="UP000019478"/>
    </source>
</evidence>
<dbReference type="GeneID" id="19170112"/>
<dbReference type="EMBL" id="AMGY01000005">
    <property type="protein sequence ID" value="EXJ82189.1"/>
    <property type="molecule type" value="Genomic_DNA"/>
</dbReference>
<organism evidence="2 3">
    <name type="scientific">Capronia epimyces CBS 606.96</name>
    <dbReference type="NCBI Taxonomy" id="1182542"/>
    <lineage>
        <taxon>Eukaryota</taxon>
        <taxon>Fungi</taxon>
        <taxon>Dikarya</taxon>
        <taxon>Ascomycota</taxon>
        <taxon>Pezizomycotina</taxon>
        <taxon>Eurotiomycetes</taxon>
        <taxon>Chaetothyriomycetidae</taxon>
        <taxon>Chaetothyriales</taxon>
        <taxon>Herpotrichiellaceae</taxon>
        <taxon>Capronia</taxon>
    </lineage>
</organism>
<proteinExistence type="predicted"/>
<protein>
    <submittedName>
        <fullName evidence="2">Uncharacterized protein</fullName>
    </submittedName>
</protein>
<evidence type="ECO:0000313" key="2">
    <source>
        <dbReference type="EMBL" id="EXJ82189.1"/>
    </source>
</evidence>
<evidence type="ECO:0000256" key="1">
    <source>
        <dbReference type="SAM" id="Coils"/>
    </source>
</evidence>
<dbReference type="Proteomes" id="UP000019478">
    <property type="component" value="Unassembled WGS sequence"/>
</dbReference>
<reference evidence="2 3" key="1">
    <citation type="submission" date="2013-03" db="EMBL/GenBank/DDBJ databases">
        <title>The Genome Sequence of Capronia epimyces CBS 606.96.</title>
        <authorList>
            <consortium name="The Broad Institute Genomics Platform"/>
            <person name="Cuomo C."/>
            <person name="de Hoog S."/>
            <person name="Gorbushina A."/>
            <person name="Walker B."/>
            <person name="Young S.K."/>
            <person name="Zeng Q."/>
            <person name="Gargeya S."/>
            <person name="Fitzgerald M."/>
            <person name="Haas B."/>
            <person name="Abouelleil A."/>
            <person name="Allen A.W."/>
            <person name="Alvarado L."/>
            <person name="Arachchi H.M."/>
            <person name="Berlin A.M."/>
            <person name="Chapman S.B."/>
            <person name="Gainer-Dewar J."/>
            <person name="Goldberg J."/>
            <person name="Griggs A."/>
            <person name="Gujja S."/>
            <person name="Hansen M."/>
            <person name="Howarth C."/>
            <person name="Imamovic A."/>
            <person name="Ireland A."/>
            <person name="Larimer J."/>
            <person name="McCowan C."/>
            <person name="Murphy C."/>
            <person name="Pearson M."/>
            <person name="Poon T.W."/>
            <person name="Priest M."/>
            <person name="Roberts A."/>
            <person name="Saif S."/>
            <person name="Shea T."/>
            <person name="Sisk P."/>
            <person name="Sykes S."/>
            <person name="Wortman J."/>
            <person name="Nusbaum C."/>
            <person name="Birren B."/>
        </authorList>
    </citation>
    <scope>NUCLEOTIDE SEQUENCE [LARGE SCALE GENOMIC DNA]</scope>
    <source>
        <strain evidence="2 3">CBS 606.96</strain>
    </source>
</reference>
<dbReference type="AlphaFoldDB" id="W9YIR3"/>
<dbReference type="RefSeq" id="XP_007734312.1">
    <property type="nucleotide sequence ID" value="XM_007736122.1"/>
</dbReference>
<dbReference type="OrthoDB" id="10281059at2759"/>
<accession>W9YIR3</accession>
<gene>
    <name evidence="2" type="ORF">A1O3_06002</name>
</gene>
<keyword evidence="1" id="KW-0175">Coiled coil</keyword>
<feature type="coiled-coil region" evidence="1">
    <location>
        <begin position="85"/>
        <end position="137"/>
    </location>
</feature>